<feature type="signal peptide" evidence="3">
    <location>
        <begin position="1"/>
        <end position="20"/>
    </location>
</feature>
<evidence type="ECO:0000313" key="5">
    <source>
        <dbReference type="EMBL" id="AWL11413.1"/>
    </source>
</evidence>
<feature type="chain" id="PRO_5015502828" description="Solute-binding protein family 3/N-terminal domain-containing protein" evidence="3">
    <location>
        <begin position="21"/>
        <end position="251"/>
    </location>
</feature>
<dbReference type="InterPro" id="IPR001638">
    <property type="entry name" value="Solute-binding_3/MltF_N"/>
</dbReference>
<evidence type="ECO:0000256" key="3">
    <source>
        <dbReference type="SAM" id="SignalP"/>
    </source>
</evidence>
<evidence type="ECO:0000256" key="2">
    <source>
        <dbReference type="ARBA" id="ARBA00022729"/>
    </source>
</evidence>
<dbReference type="SMART" id="SM00062">
    <property type="entry name" value="PBPb"/>
    <property type="match status" value="1"/>
</dbReference>
<keyword evidence="2 3" id="KW-0732">Signal</keyword>
<evidence type="ECO:0000313" key="6">
    <source>
        <dbReference type="Proteomes" id="UP000245728"/>
    </source>
</evidence>
<dbReference type="EMBL" id="CP029347">
    <property type="protein sequence ID" value="AWL11413.1"/>
    <property type="molecule type" value="Genomic_DNA"/>
</dbReference>
<feature type="domain" description="Solute-binding protein family 3/N-terminal" evidence="4">
    <location>
        <begin position="21"/>
        <end position="246"/>
    </location>
</feature>
<dbReference type="RefSeq" id="WP_204101032.1">
    <property type="nucleotide sequence ID" value="NZ_CP029347.1"/>
</dbReference>
<dbReference type="KEGG" id="salh:HMF8227_00918"/>
<reference evidence="5 6" key="1">
    <citation type="submission" date="2018-05" db="EMBL/GenBank/DDBJ databases">
        <title>Salinimonas sp. HMF8227 Genome sequencing and assembly.</title>
        <authorList>
            <person name="Kang H."/>
            <person name="Kang J."/>
            <person name="Cha I."/>
            <person name="Kim H."/>
            <person name="Joh K."/>
        </authorList>
    </citation>
    <scope>NUCLEOTIDE SEQUENCE [LARGE SCALE GENOMIC DNA]</scope>
    <source>
        <strain evidence="5 6">HMF8227</strain>
    </source>
</reference>
<proteinExistence type="inferred from homology"/>
<gene>
    <name evidence="5" type="ORF">HMF8227_00918</name>
</gene>
<dbReference type="SUPFAM" id="SSF53850">
    <property type="entry name" value="Periplasmic binding protein-like II"/>
    <property type="match status" value="1"/>
</dbReference>
<keyword evidence="6" id="KW-1185">Reference proteome</keyword>
<sequence>MTVVLLFLCSFSGHTGPADANVQMCVDHFPPRQIQTPDGHWTGYSVAVVQAIADRAKVSLTFTINTPFGRCLKYMKSGETQIMSGLRRTDERLEYMHMEPYSIASTSLLFSRTASELNISQPRQLAGLIVGVMRGFTYAKEFERMRDHIQLVEVGSLSAGFGMLNKGRIDVMMATDYYGYYQMQKEHSRGQFKVQPLSFTTDSPVYIGLSKAGLSDDISLRLQDATRALRKDGTIQAILQAHKPQVVSTSN</sequence>
<comment type="similarity">
    <text evidence="1">Belongs to the bacterial solute-binding protein 3 family.</text>
</comment>
<protein>
    <recommendedName>
        <fullName evidence="4">Solute-binding protein family 3/N-terminal domain-containing protein</fullName>
    </recommendedName>
</protein>
<evidence type="ECO:0000256" key="1">
    <source>
        <dbReference type="ARBA" id="ARBA00010333"/>
    </source>
</evidence>
<evidence type="ECO:0000259" key="4">
    <source>
        <dbReference type="SMART" id="SM00062"/>
    </source>
</evidence>
<organism evidence="5 6">
    <name type="scientific">Saliniradius amylolyticus</name>
    <dbReference type="NCBI Taxonomy" id="2183582"/>
    <lineage>
        <taxon>Bacteria</taxon>
        <taxon>Pseudomonadati</taxon>
        <taxon>Pseudomonadota</taxon>
        <taxon>Gammaproteobacteria</taxon>
        <taxon>Alteromonadales</taxon>
        <taxon>Alteromonadaceae</taxon>
        <taxon>Saliniradius</taxon>
    </lineage>
</organism>
<dbReference type="Pfam" id="PF00497">
    <property type="entry name" value="SBP_bac_3"/>
    <property type="match status" value="1"/>
</dbReference>
<dbReference type="PANTHER" id="PTHR35936:SF25">
    <property type="entry name" value="ABC TRANSPORTER SUBSTRATE-BINDING PROTEIN"/>
    <property type="match status" value="1"/>
</dbReference>
<dbReference type="Gene3D" id="3.40.190.10">
    <property type="entry name" value="Periplasmic binding protein-like II"/>
    <property type="match status" value="2"/>
</dbReference>
<dbReference type="Proteomes" id="UP000245728">
    <property type="component" value="Chromosome"/>
</dbReference>
<dbReference type="PANTHER" id="PTHR35936">
    <property type="entry name" value="MEMBRANE-BOUND LYTIC MUREIN TRANSGLYCOSYLASE F"/>
    <property type="match status" value="1"/>
</dbReference>
<name>A0A2S2E1A5_9ALTE</name>
<dbReference type="AlphaFoldDB" id="A0A2S2E1A5"/>
<accession>A0A2S2E1A5</accession>